<accession>A0ABN2PL03</accession>
<dbReference type="InterPro" id="IPR052336">
    <property type="entry name" value="MlaD_Phospholipid_Transporter"/>
</dbReference>
<feature type="domain" description="Mce/MlaD" evidence="2">
    <location>
        <begin position="34"/>
        <end position="108"/>
    </location>
</feature>
<organism evidence="4 5">
    <name type="scientific">Nocardioides lentus</name>
    <dbReference type="NCBI Taxonomy" id="338077"/>
    <lineage>
        <taxon>Bacteria</taxon>
        <taxon>Bacillati</taxon>
        <taxon>Actinomycetota</taxon>
        <taxon>Actinomycetes</taxon>
        <taxon>Propionibacteriales</taxon>
        <taxon>Nocardioidaceae</taxon>
        <taxon>Nocardioides</taxon>
    </lineage>
</organism>
<evidence type="ECO:0000313" key="5">
    <source>
        <dbReference type="Proteomes" id="UP001501612"/>
    </source>
</evidence>
<dbReference type="InterPro" id="IPR024516">
    <property type="entry name" value="Mce_C"/>
</dbReference>
<keyword evidence="5" id="KW-1185">Reference proteome</keyword>
<sequence length="395" mass="42086">MKRLAGLGRFAVPLVILALVATAAVVVFSTPDRTTITAYFPRTISIFEGSDVRILGVPVGKVETVEPQGTRVEVTMFVDSEGVQVPEDAGAVIIAPSVVGDRFVQLTPAFSEGDTPMADGAEIPQDRTEVPLELDQIYDGLNDLTVAVGPEGANSNGALSDLLAQASRNFGGQGERFNQTVTDLGRLTETLDNNKDNLFASIDNLDGFIQTLADNDQTVRDFNESIADVSDVLADEREDLAAALRNLGTATTEVATFVRDNRGELGRNIRGLRRVTQILVDKRDAFDEILRTAPIALNNLGGTYNRDAGTLDTRANLTEGIGQLITKPGQALCSILRPGGTGQSDPEDLCNDLLGDIEFENPRAAPLGGGAQPVPELGPRESFDPTLAGLVEVTR</sequence>
<reference evidence="4 5" key="1">
    <citation type="journal article" date="2019" name="Int. J. Syst. Evol. Microbiol.">
        <title>The Global Catalogue of Microorganisms (GCM) 10K type strain sequencing project: providing services to taxonomists for standard genome sequencing and annotation.</title>
        <authorList>
            <consortium name="The Broad Institute Genomics Platform"/>
            <consortium name="The Broad Institute Genome Sequencing Center for Infectious Disease"/>
            <person name="Wu L."/>
            <person name="Ma J."/>
        </authorList>
    </citation>
    <scope>NUCLEOTIDE SEQUENCE [LARGE SCALE GENOMIC DNA]</scope>
    <source>
        <strain evidence="4 5">JCM 14046</strain>
    </source>
</reference>
<feature type="region of interest" description="Disordered" evidence="1">
    <location>
        <begin position="364"/>
        <end position="388"/>
    </location>
</feature>
<dbReference type="Proteomes" id="UP001501612">
    <property type="component" value="Unassembled WGS sequence"/>
</dbReference>
<feature type="domain" description="Mammalian cell entry C-terminal" evidence="3">
    <location>
        <begin position="116"/>
        <end position="293"/>
    </location>
</feature>
<dbReference type="EMBL" id="BAAAMY010000005">
    <property type="protein sequence ID" value="GAA1921879.1"/>
    <property type="molecule type" value="Genomic_DNA"/>
</dbReference>
<dbReference type="Pfam" id="PF02470">
    <property type="entry name" value="MlaD"/>
    <property type="match status" value="1"/>
</dbReference>
<dbReference type="PANTHER" id="PTHR33371:SF4">
    <property type="entry name" value="INTERMEMBRANE PHOSPHOLIPID TRANSPORT SYSTEM BINDING PROTEIN MLAD"/>
    <property type="match status" value="1"/>
</dbReference>
<dbReference type="InterPro" id="IPR003399">
    <property type="entry name" value="Mce/MlaD"/>
</dbReference>
<evidence type="ECO:0000256" key="1">
    <source>
        <dbReference type="SAM" id="MobiDB-lite"/>
    </source>
</evidence>
<evidence type="ECO:0000259" key="3">
    <source>
        <dbReference type="Pfam" id="PF11887"/>
    </source>
</evidence>
<evidence type="ECO:0000259" key="2">
    <source>
        <dbReference type="Pfam" id="PF02470"/>
    </source>
</evidence>
<proteinExistence type="predicted"/>
<dbReference type="PANTHER" id="PTHR33371">
    <property type="entry name" value="INTERMEMBRANE PHOSPHOLIPID TRANSPORT SYSTEM BINDING PROTEIN MLAD-RELATED"/>
    <property type="match status" value="1"/>
</dbReference>
<evidence type="ECO:0000313" key="4">
    <source>
        <dbReference type="EMBL" id="GAA1921879.1"/>
    </source>
</evidence>
<evidence type="ECO:0008006" key="6">
    <source>
        <dbReference type="Google" id="ProtNLM"/>
    </source>
</evidence>
<dbReference type="InterPro" id="IPR005693">
    <property type="entry name" value="Mce"/>
</dbReference>
<comment type="caution">
    <text evidence="4">The sequence shown here is derived from an EMBL/GenBank/DDBJ whole genome shotgun (WGS) entry which is preliminary data.</text>
</comment>
<dbReference type="RefSeq" id="WP_344007514.1">
    <property type="nucleotide sequence ID" value="NZ_BAAAMY010000005.1"/>
</dbReference>
<name>A0ABN2PL03_9ACTN</name>
<dbReference type="Pfam" id="PF11887">
    <property type="entry name" value="Mce4_CUP1"/>
    <property type="match status" value="1"/>
</dbReference>
<protein>
    <recommendedName>
        <fullName evidence="6">MCE family protein</fullName>
    </recommendedName>
</protein>
<gene>
    <name evidence="4" type="ORF">GCM10009737_24180</name>
</gene>
<dbReference type="NCBIfam" id="TIGR00996">
    <property type="entry name" value="Mtu_fam_mce"/>
    <property type="match status" value="1"/>
</dbReference>